<dbReference type="Pfam" id="PF11155">
    <property type="entry name" value="DUF2935"/>
    <property type="match status" value="2"/>
</dbReference>
<name>A0A3S0LAU0_9BACI</name>
<dbReference type="InterPro" id="IPR021328">
    <property type="entry name" value="CotB-like"/>
</dbReference>
<dbReference type="RefSeq" id="WP_126408887.1">
    <property type="nucleotide sequence ID" value="NZ_RXNT01000009.1"/>
</dbReference>
<sequence length="275" mass="32023">MRKKLRGEKRVANYVETARFEHLFWLQVLGDHARFIHDSLGPNEKEAIEQAKRFITTFDQLLNKVNESDLILLSQQAEAKVKNLREFKLKLIERHLVGKITIHLGPTFLSHMVNELEEYLLILGYLKNGSVPPIFHELHHHLLWLLDGAGHAGAISDNMDRIEKKIKEKSDEFTKDFEDFYLKAVELTGFLRTNLHEFPALDRFNEDVLLEMKLFMGFLDEIEELELSKEALGTFAPLMADHMMREECYYLTKLAQSSSKLTKPDCDPTKPRLEE</sequence>
<organism evidence="1 2">
    <name type="scientific">Bacillus yapensis</name>
    <dbReference type="NCBI Taxonomy" id="2492960"/>
    <lineage>
        <taxon>Bacteria</taxon>
        <taxon>Bacillati</taxon>
        <taxon>Bacillota</taxon>
        <taxon>Bacilli</taxon>
        <taxon>Bacillales</taxon>
        <taxon>Bacillaceae</taxon>
        <taxon>Bacillus</taxon>
    </lineage>
</organism>
<keyword evidence="2" id="KW-1185">Reference proteome</keyword>
<accession>A0A3S0LAU0</accession>
<gene>
    <name evidence="1" type="ORF">EKG37_11860</name>
</gene>
<proteinExistence type="predicted"/>
<evidence type="ECO:0000313" key="1">
    <source>
        <dbReference type="EMBL" id="RTR30994.1"/>
    </source>
</evidence>
<protein>
    <submittedName>
        <fullName evidence="1">DUF2935 domain-containing protein</fullName>
    </submittedName>
</protein>
<dbReference type="OrthoDB" id="1633927at2"/>
<dbReference type="Proteomes" id="UP000271374">
    <property type="component" value="Unassembled WGS sequence"/>
</dbReference>
<dbReference type="SUPFAM" id="SSF158430">
    <property type="entry name" value="Bacillus cereus metalloprotein-like"/>
    <property type="match status" value="2"/>
</dbReference>
<dbReference type="EMBL" id="RXNT01000009">
    <property type="protein sequence ID" value="RTR30994.1"/>
    <property type="molecule type" value="Genomic_DNA"/>
</dbReference>
<comment type="caution">
    <text evidence="1">The sequence shown here is derived from an EMBL/GenBank/DDBJ whole genome shotgun (WGS) entry which is preliminary data.</text>
</comment>
<dbReference type="AlphaFoldDB" id="A0A3S0LAU0"/>
<reference evidence="1 2" key="1">
    <citation type="submission" date="2018-12" db="EMBL/GenBank/DDBJ databases">
        <title>Bacillus yapensis draft genome sequence.</title>
        <authorList>
            <person name="Yu L."/>
            <person name="Xu X."/>
            <person name="Tang X."/>
        </authorList>
    </citation>
    <scope>NUCLEOTIDE SEQUENCE [LARGE SCALE GENOMIC DNA]</scope>
    <source>
        <strain evidence="1 2">XXST-01</strain>
    </source>
</reference>
<evidence type="ECO:0000313" key="2">
    <source>
        <dbReference type="Proteomes" id="UP000271374"/>
    </source>
</evidence>
<dbReference type="Gene3D" id="1.20.1260.120">
    <property type="entry name" value="Protein of unknown function DUF2935"/>
    <property type="match status" value="1"/>
</dbReference>